<evidence type="ECO:0000313" key="2">
    <source>
        <dbReference type="WBParaSite" id="EEL_0000695201-mRNA-1"/>
    </source>
</evidence>
<keyword evidence="1" id="KW-1185">Reference proteome</keyword>
<sequence length="464" mass="52629">MAEENTLKSIEHSVELSAENAQKVKEMGNDLIDKLSEKVEEGAERLDELRKEMNKRASGIGTPTEKFEKKIEDEVSEMLKETKEKLNDTVKNVDFSGVINNLTTFDEETQEKVSETFADIKDGMERFVDEMDKSISEKVDGLEESEKMERRTESENENIGGIISEKSTDFEEVCKETIVADRLEETVENKLAESVDDKIISEKVDTIGNENVKGEKEEEGGGANKMDELVNETFEKFQKLNVEAQMKLADAEEIIDEKLHNLKEGIDEKINEINMKTGKEVENNIICRSDKGEKIKADNDNIEKSEFTQERSIVAVDNDHLGSEDINHLQDSTLNNDIETVQGNTGESMIKLEHVEEKKAIKKIVPPGEDVPQQVGTISKSGTYHDDYETEKSEAIGSATLEDIVSEKVDVVDKLLEEAFNISEKMKEPETIEDVIKQQVCSLKFKFIFCRNENFRSLKFNFAR</sequence>
<accession>A0A0R3RXK0</accession>
<dbReference type="Proteomes" id="UP000050640">
    <property type="component" value="Unplaced"/>
</dbReference>
<dbReference type="SUPFAM" id="SSF58113">
    <property type="entry name" value="Apolipoprotein A-I"/>
    <property type="match status" value="1"/>
</dbReference>
<name>A0A0R3RXK0_9BILA</name>
<reference evidence="2" key="1">
    <citation type="submission" date="2017-02" db="UniProtKB">
        <authorList>
            <consortium name="WormBaseParasite"/>
        </authorList>
    </citation>
    <scope>IDENTIFICATION</scope>
</reference>
<dbReference type="AlphaFoldDB" id="A0A0R3RXK0"/>
<organism evidence="1 2">
    <name type="scientific">Elaeophora elaphi</name>
    <dbReference type="NCBI Taxonomy" id="1147741"/>
    <lineage>
        <taxon>Eukaryota</taxon>
        <taxon>Metazoa</taxon>
        <taxon>Ecdysozoa</taxon>
        <taxon>Nematoda</taxon>
        <taxon>Chromadorea</taxon>
        <taxon>Rhabditida</taxon>
        <taxon>Spirurina</taxon>
        <taxon>Spiruromorpha</taxon>
        <taxon>Filarioidea</taxon>
        <taxon>Onchocercidae</taxon>
        <taxon>Elaeophora</taxon>
    </lineage>
</organism>
<protein>
    <submittedName>
        <fullName evidence="2">GRIP domain-containing protein</fullName>
    </submittedName>
</protein>
<dbReference type="Gene3D" id="1.20.120.20">
    <property type="entry name" value="Apolipoprotein"/>
    <property type="match status" value="1"/>
</dbReference>
<evidence type="ECO:0000313" key="1">
    <source>
        <dbReference type="Proteomes" id="UP000050640"/>
    </source>
</evidence>
<dbReference type="WBParaSite" id="EEL_0000695201-mRNA-1">
    <property type="protein sequence ID" value="EEL_0000695201-mRNA-1"/>
    <property type="gene ID" value="EEL_0000695201"/>
</dbReference>
<proteinExistence type="predicted"/>